<proteinExistence type="predicted"/>
<dbReference type="AlphaFoldDB" id="A0AAD7MFM4"/>
<reference evidence="1" key="1">
    <citation type="submission" date="2023-03" db="EMBL/GenBank/DDBJ databases">
        <title>Massive genome expansion in bonnet fungi (Mycena s.s.) driven by repeated elements and novel gene families across ecological guilds.</title>
        <authorList>
            <consortium name="Lawrence Berkeley National Laboratory"/>
            <person name="Harder C.B."/>
            <person name="Miyauchi S."/>
            <person name="Viragh M."/>
            <person name="Kuo A."/>
            <person name="Thoen E."/>
            <person name="Andreopoulos B."/>
            <person name="Lu D."/>
            <person name="Skrede I."/>
            <person name="Drula E."/>
            <person name="Henrissat B."/>
            <person name="Morin E."/>
            <person name="Kohler A."/>
            <person name="Barry K."/>
            <person name="LaButti K."/>
            <person name="Morin E."/>
            <person name="Salamov A."/>
            <person name="Lipzen A."/>
            <person name="Mereny Z."/>
            <person name="Hegedus B."/>
            <person name="Baldrian P."/>
            <person name="Stursova M."/>
            <person name="Weitz H."/>
            <person name="Taylor A."/>
            <person name="Grigoriev I.V."/>
            <person name="Nagy L.G."/>
            <person name="Martin F."/>
            <person name="Kauserud H."/>
        </authorList>
    </citation>
    <scope>NUCLEOTIDE SEQUENCE</scope>
    <source>
        <strain evidence="1">CBHHK188m</strain>
    </source>
</reference>
<evidence type="ECO:0000313" key="1">
    <source>
        <dbReference type="EMBL" id="KAJ7715164.1"/>
    </source>
</evidence>
<dbReference type="Proteomes" id="UP001215280">
    <property type="component" value="Unassembled WGS sequence"/>
</dbReference>
<keyword evidence="2" id="KW-1185">Reference proteome</keyword>
<gene>
    <name evidence="1" type="ORF">DFH07DRAFT_947721</name>
</gene>
<name>A0AAD7MFM4_9AGAR</name>
<sequence>MTTHSPVETPSAARCLSGWGALRPILPKAVVMRATAIPFQALVPADCLMHAAPELFQLPAVSIGGAFRFQGRSNLGPPGGTELTTIVFRAVLLEAAFRRREGKNQYWNTPQTTNNRRTLDIIDKFTKTGVRARLCHVFEWWQWKFHGRFLFQSSTISTARRGLNEAQMDNLFFVPPWVATGTACQNPKICVGREGIRGAPACADKLQWFKYYWGTAFTGIALAAC</sequence>
<dbReference type="EMBL" id="JARJLG010000354">
    <property type="protein sequence ID" value="KAJ7715164.1"/>
    <property type="molecule type" value="Genomic_DNA"/>
</dbReference>
<comment type="caution">
    <text evidence="1">The sequence shown here is derived from an EMBL/GenBank/DDBJ whole genome shotgun (WGS) entry which is preliminary data.</text>
</comment>
<evidence type="ECO:0000313" key="2">
    <source>
        <dbReference type="Proteomes" id="UP001215280"/>
    </source>
</evidence>
<organism evidence="1 2">
    <name type="scientific">Mycena maculata</name>
    <dbReference type="NCBI Taxonomy" id="230809"/>
    <lineage>
        <taxon>Eukaryota</taxon>
        <taxon>Fungi</taxon>
        <taxon>Dikarya</taxon>
        <taxon>Basidiomycota</taxon>
        <taxon>Agaricomycotina</taxon>
        <taxon>Agaricomycetes</taxon>
        <taxon>Agaricomycetidae</taxon>
        <taxon>Agaricales</taxon>
        <taxon>Marasmiineae</taxon>
        <taxon>Mycenaceae</taxon>
        <taxon>Mycena</taxon>
    </lineage>
</organism>
<protein>
    <submittedName>
        <fullName evidence="1">Uncharacterized protein</fullName>
    </submittedName>
</protein>
<accession>A0AAD7MFM4</accession>